<keyword evidence="5 7" id="KW-0560">Oxidoreductase</keyword>
<feature type="domain" description="Aldehyde dehydrogenase" evidence="8">
    <location>
        <begin position="18"/>
        <end position="296"/>
    </location>
</feature>
<keyword evidence="7" id="KW-0963">Cytoplasm</keyword>
<organism evidence="9 10">
    <name type="scientific">Gordonia rhizosphera NBRC 16068</name>
    <dbReference type="NCBI Taxonomy" id="1108045"/>
    <lineage>
        <taxon>Bacteria</taxon>
        <taxon>Bacillati</taxon>
        <taxon>Actinomycetota</taxon>
        <taxon>Actinomycetes</taxon>
        <taxon>Mycobacteriales</taxon>
        <taxon>Gordoniaceae</taxon>
        <taxon>Gordonia</taxon>
    </lineage>
</organism>
<keyword evidence="10" id="KW-1185">Reference proteome</keyword>
<comment type="similarity">
    <text evidence="7">Belongs to the gamma-glutamyl phosphate reductase family.</text>
</comment>
<dbReference type="eggNOG" id="COG0014">
    <property type="taxonomic scope" value="Bacteria"/>
</dbReference>
<dbReference type="Gene3D" id="3.40.309.10">
    <property type="entry name" value="Aldehyde Dehydrogenase, Chain A, domain 2"/>
    <property type="match status" value="1"/>
</dbReference>
<evidence type="ECO:0000256" key="6">
    <source>
        <dbReference type="ARBA" id="ARBA00049024"/>
    </source>
</evidence>
<evidence type="ECO:0000256" key="4">
    <source>
        <dbReference type="ARBA" id="ARBA00022857"/>
    </source>
</evidence>
<proteinExistence type="inferred from homology"/>
<dbReference type="HAMAP" id="MF_00412">
    <property type="entry name" value="ProA"/>
    <property type="match status" value="1"/>
</dbReference>
<dbReference type="InterPro" id="IPR016163">
    <property type="entry name" value="Ald_DH_C"/>
</dbReference>
<dbReference type="UniPathway" id="UPA00098">
    <property type="reaction ID" value="UER00360"/>
</dbReference>
<dbReference type="GO" id="GO:0005737">
    <property type="term" value="C:cytoplasm"/>
    <property type="evidence" value="ECO:0007669"/>
    <property type="project" value="UniProtKB-SubCell"/>
</dbReference>
<comment type="function">
    <text evidence="7">Catalyzes the NADPH-dependent reduction of L-glutamate 5-phosphate into L-glutamate 5-semialdehyde and phosphate. The product spontaneously undergoes cyclization to form 1-pyrroline-5-carboxylate.</text>
</comment>
<evidence type="ECO:0000256" key="5">
    <source>
        <dbReference type="ARBA" id="ARBA00023002"/>
    </source>
</evidence>
<dbReference type="PIRSF" id="PIRSF000151">
    <property type="entry name" value="GPR"/>
    <property type="match status" value="1"/>
</dbReference>
<evidence type="ECO:0000313" key="10">
    <source>
        <dbReference type="Proteomes" id="UP000008363"/>
    </source>
</evidence>
<dbReference type="InterPro" id="IPR015590">
    <property type="entry name" value="Aldehyde_DH_dom"/>
</dbReference>
<evidence type="ECO:0000259" key="8">
    <source>
        <dbReference type="Pfam" id="PF00171"/>
    </source>
</evidence>
<dbReference type="GO" id="GO:0050661">
    <property type="term" value="F:NADP binding"/>
    <property type="evidence" value="ECO:0007669"/>
    <property type="project" value="InterPro"/>
</dbReference>
<dbReference type="EC" id="1.2.1.41" evidence="7"/>
<dbReference type="GO" id="GO:0004350">
    <property type="term" value="F:glutamate-5-semialdehyde dehydrogenase activity"/>
    <property type="evidence" value="ECO:0007669"/>
    <property type="project" value="UniProtKB-UniRule"/>
</dbReference>
<evidence type="ECO:0000256" key="7">
    <source>
        <dbReference type="HAMAP-Rule" id="MF_00412"/>
    </source>
</evidence>
<dbReference type="EMBL" id="BAHC01000107">
    <property type="protein sequence ID" value="GAB90580.1"/>
    <property type="molecule type" value="Genomic_DNA"/>
</dbReference>
<dbReference type="Pfam" id="PF00171">
    <property type="entry name" value="Aldedh"/>
    <property type="match status" value="1"/>
</dbReference>
<dbReference type="RefSeq" id="WP_006333462.1">
    <property type="nucleotide sequence ID" value="NZ_BAHC01000107.1"/>
</dbReference>
<sequence length="424" mass="43944">MSAPTAEPVVTTDIEQVVTELATAAKAASRALGGLTAAVKNEVLLAAAEAVEAQSDAILAANAADIARAEDGGTEASLIDRLRLTPQRVTGIADGLRQVAGLPDPIGVVVSGKTLPNGLELRQVRVPLGVVGMVYEARPNVTVDAFGIAFKSGNAVLLRGSSSAANSNAELVRVLREVLRDKGINANAVSLLPSEDRSSVTALIRARGLVDVVIPRGGAGLINAVVANATVPTIETGTGNCHVYVHALADLDIATRIILNSKTRRPSVCNTAETVLIDKAIAADAMPKITAALQAQGVVIHGDEPGMEPATEVDWAEEYLSLDIAMKVVDDLDAAVAHIDTYGTGHTEAIVTTDLAAAREFTSRVDAAAVMVNASTAFTDGEQFGFGAEIGISTQKLHARGPMGLPELTSTKWIVWGDGHIRPA</sequence>
<protein>
    <recommendedName>
        <fullName evidence="7">Gamma-glutamyl phosphate reductase</fullName>
        <shortName evidence="7">GPR</shortName>
        <ecNumber evidence="7">1.2.1.41</ecNumber>
    </recommendedName>
    <alternativeName>
        <fullName evidence="7">Glutamate-5-semialdehyde dehydrogenase</fullName>
    </alternativeName>
    <alternativeName>
        <fullName evidence="7">Glutamyl-gamma-semialdehyde dehydrogenase</fullName>
        <shortName evidence="7">GSA dehydrogenase</shortName>
    </alternativeName>
</protein>
<evidence type="ECO:0000256" key="2">
    <source>
        <dbReference type="ARBA" id="ARBA00022605"/>
    </source>
</evidence>
<dbReference type="GO" id="GO:0055129">
    <property type="term" value="P:L-proline biosynthetic process"/>
    <property type="evidence" value="ECO:0007669"/>
    <property type="project" value="UniProtKB-UniRule"/>
</dbReference>
<gene>
    <name evidence="7 9" type="primary">proA</name>
    <name evidence="9" type="ORF">GORHZ_107_00250</name>
</gene>
<dbReference type="NCBIfam" id="TIGR00407">
    <property type="entry name" value="proA"/>
    <property type="match status" value="1"/>
</dbReference>
<comment type="subcellular location">
    <subcellularLocation>
        <location evidence="7">Cytoplasm</location>
    </subcellularLocation>
</comment>
<dbReference type="PANTHER" id="PTHR11063">
    <property type="entry name" value="GLUTAMATE SEMIALDEHYDE DEHYDROGENASE"/>
    <property type="match status" value="1"/>
</dbReference>
<comment type="caution">
    <text evidence="9">The sequence shown here is derived from an EMBL/GenBank/DDBJ whole genome shotgun (WGS) entry which is preliminary data.</text>
</comment>
<dbReference type="NCBIfam" id="NF001221">
    <property type="entry name" value="PRK00197.1"/>
    <property type="match status" value="1"/>
</dbReference>
<keyword evidence="3 7" id="KW-0641">Proline biosynthesis</keyword>
<dbReference type="OrthoDB" id="9809970at2"/>
<dbReference type="CDD" id="cd07079">
    <property type="entry name" value="ALDH_F18-19_ProA-GPR"/>
    <property type="match status" value="1"/>
</dbReference>
<dbReference type="InterPro" id="IPR016162">
    <property type="entry name" value="Ald_DH_N"/>
</dbReference>
<comment type="pathway">
    <text evidence="1 7">Amino-acid biosynthesis; L-proline biosynthesis; L-glutamate 5-semialdehyde from L-glutamate: step 2/2.</text>
</comment>
<dbReference type="AlphaFoldDB" id="K6VUJ7"/>
<evidence type="ECO:0000313" key="9">
    <source>
        <dbReference type="EMBL" id="GAB90580.1"/>
    </source>
</evidence>
<comment type="catalytic activity">
    <reaction evidence="6 7">
        <text>L-glutamate 5-semialdehyde + phosphate + NADP(+) = L-glutamyl 5-phosphate + NADPH + H(+)</text>
        <dbReference type="Rhea" id="RHEA:19541"/>
        <dbReference type="ChEBI" id="CHEBI:15378"/>
        <dbReference type="ChEBI" id="CHEBI:43474"/>
        <dbReference type="ChEBI" id="CHEBI:57783"/>
        <dbReference type="ChEBI" id="CHEBI:58066"/>
        <dbReference type="ChEBI" id="CHEBI:58274"/>
        <dbReference type="ChEBI" id="CHEBI:58349"/>
        <dbReference type="EC" id="1.2.1.41"/>
    </reaction>
</comment>
<accession>K6VUJ7</accession>
<dbReference type="SUPFAM" id="SSF53720">
    <property type="entry name" value="ALDH-like"/>
    <property type="match status" value="1"/>
</dbReference>
<dbReference type="InterPro" id="IPR012134">
    <property type="entry name" value="Glu-5-SA_DH"/>
</dbReference>
<evidence type="ECO:0000256" key="1">
    <source>
        <dbReference type="ARBA" id="ARBA00004985"/>
    </source>
</evidence>
<dbReference type="InterPro" id="IPR016161">
    <property type="entry name" value="Ald_DH/histidinol_DH"/>
</dbReference>
<name>K6VUJ7_9ACTN</name>
<dbReference type="InterPro" id="IPR000965">
    <property type="entry name" value="GPR_dom"/>
</dbReference>
<dbReference type="PANTHER" id="PTHR11063:SF8">
    <property type="entry name" value="DELTA-1-PYRROLINE-5-CARBOXYLATE SYNTHASE"/>
    <property type="match status" value="1"/>
</dbReference>
<reference evidence="9 10" key="1">
    <citation type="submission" date="2012-08" db="EMBL/GenBank/DDBJ databases">
        <title>Whole genome shotgun sequence of Gordonia rhizosphera NBRC 16068.</title>
        <authorList>
            <person name="Takarada H."/>
            <person name="Isaki S."/>
            <person name="Hosoyama A."/>
            <person name="Tsuchikane K."/>
            <person name="Katsumata H."/>
            <person name="Baba S."/>
            <person name="Ohji S."/>
            <person name="Yamazaki S."/>
            <person name="Fujita N."/>
        </authorList>
    </citation>
    <scope>NUCLEOTIDE SEQUENCE [LARGE SCALE GENOMIC DNA]</scope>
    <source>
        <strain evidence="9 10">NBRC 16068</strain>
    </source>
</reference>
<dbReference type="Proteomes" id="UP000008363">
    <property type="component" value="Unassembled WGS sequence"/>
</dbReference>
<keyword evidence="4 7" id="KW-0521">NADP</keyword>
<dbReference type="InterPro" id="IPR020593">
    <property type="entry name" value="G-glutamylP_reductase_CS"/>
</dbReference>
<dbReference type="FunFam" id="3.40.309.10:FF:000006">
    <property type="entry name" value="Gamma-glutamyl phosphate reductase"/>
    <property type="match status" value="1"/>
</dbReference>
<dbReference type="STRING" id="1108045.GORHZ_107_00250"/>
<dbReference type="Gene3D" id="3.40.605.10">
    <property type="entry name" value="Aldehyde Dehydrogenase, Chain A, domain 1"/>
    <property type="match status" value="1"/>
</dbReference>
<keyword evidence="2 7" id="KW-0028">Amino-acid biosynthesis</keyword>
<dbReference type="PROSITE" id="PS01223">
    <property type="entry name" value="PROA"/>
    <property type="match status" value="1"/>
</dbReference>
<evidence type="ECO:0000256" key="3">
    <source>
        <dbReference type="ARBA" id="ARBA00022650"/>
    </source>
</evidence>